<dbReference type="Pfam" id="PF13302">
    <property type="entry name" value="Acetyltransf_3"/>
    <property type="match status" value="1"/>
</dbReference>
<proteinExistence type="predicted"/>
<protein>
    <submittedName>
        <fullName evidence="2">GNAT family N-acetyltransferase</fullName>
    </submittedName>
</protein>
<evidence type="ECO:0000313" key="2">
    <source>
        <dbReference type="EMBL" id="MCA5004086.1"/>
    </source>
</evidence>
<organism evidence="2 3">
    <name type="scientific">Sphingobacterium bovistauri</name>
    <dbReference type="NCBI Taxonomy" id="2781959"/>
    <lineage>
        <taxon>Bacteria</taxon>
        <taxon>Pseudomonadati</taxon>
        <taxon>Bacteroidota</taxon>
        <taxon>Sphingobacteriia</taxon>
        <taxon>Sphingobacteriales</taxon>
        <taxon>Sphingobacteriaceae</taxon>
        <taxon>Sphingobacterium</taxon>
    </lineage>
</organism>
<accession>A0ABS7Z1N3</accession>
<dbReference type="RefSeq" id="WP_225551419.1">
    <property type="nucleotide sequence ID" value="NZ_JADEYP010000003.1"/>
</dbReference>
<dbReference type="PANTHER" id="PTHR43415">
    <property type="entry name" value="SPERMIDINE N(1)-ACETYLTRANSFERASE"/>
    <property type="match status" value="1"/>
</dbReference>
<dbReference type="EMBL" id="JADEYP010000003">
    <property type="protein sequence ID" value="MCA5004086.1"/>
    <property type="molecule type" value="Genomic_DNA"/>
</dbReference>
<dbReference type="SUPFAM" id="SSF55729">
    <property type="entry name" value="Acyl-CoA N-acyltransferases (Nat)"/>
    <property type="match status" value="2"/>
</dbReference>
<sequence>MKKFPSKYKCIRQNEYSIGEYAIVPIRYEDRLDIMKWRNEQIYHLRQNGQLTPDDQDRYFDGVVSKLFEDHQPNQLLFSYLERGHCIGYGGLVHINWVDRNAEISFIMDTSLEDQYFRKHWQNYLRLIEKVASHQLGLYKIYTYAFDLRQELYSAIESVGFEREATLRNHCLYEGIFKDVVIHSKFCQSINFRRASKDDVKITFEWANDVLTRRNSFSSEVISFDEHKQWWYNKMIDENANYFICEENGIPAGLVRFDKASESPNLIIGVTLAPSHRGRGLAEKFLKLVCKEGLEETKDIIHAYIKESNLPSIRAFEKAGFELVEETEINGVVSRKYQLNKNEE</sequence>
<dbReference type="Proteomes" id="UP001165302">
    <property type="component" value="Unassembled WGS sequence"/>
</dbReference>
<evidence type="ECO:0000259" key="1">
    <source>
        <dbReference type="PROSITE" id="PS51186"/>
    </source>
</evidence>
<gene>
    <name evidence="2" type="ORF">IPZ78_02830</name>
</gene>
<feature type="domain" description="N-acetyltransferase" evidence="1">
    <location>
        <begin position="190"/>
        <end position="344"/>
    </location>
</feature>
<keyword evidence="3" id="KW-1185">Reference proteome</keyword>
<dbReference type="Gene3D" id="3.40.630.30">
    <property type="match status" value="2"/>
</dbReference>
<comment type="caution">
    <text evidence="2">The sequence shown here is derived from an EMBL/GenBank/DDBJ whole genome shotgun (WGS) entry which is preliminary data.</text>
</comment>
<dbReference type="InterPro" id="IPR000182">
    <property type="entry name" value="GNAT_dom"/>
</dbReference>
<name>A0ABS7Z1N3_9SPHI</name>
<dbReference type="InterPro" id="IPR016181">
    <property type="entry name" value="Acyl_CoA_acyltransferase"/>
</dbReference>
<evidence type="ECO:0000313" key="3">
    <source>
        <dbReference type="Proteomes" id="UP001165302"/>
    </source>
</evidence>
<reference evidence="2" key="1">
    <citation type="submission" date="2020-10" db="EMBL/GenBank/DDBJ databases">
        <authorList>
            <person name="Lu T."/>
            <person name="Wang Q."/>
            <person name="Han X."/>
        </authorList>
    </citation>
    <scope>NUCLEOTIDE SEQUENCE</scope>
    <source>
        <strain evidence="2">WQ 366</strain>
    </source>
</reference>
<dbReference type="PROSITE" id="PS51186">
    <property type="entry name" value="GNAT"/>
    <property type="match status" value="1"/>
</dbReference>
<dbReference type="CDD" id="cd04301">
    <property type="entry name" value="NAT_SF"/>
    <property type="match status" value="1"/>
</dbReference>
<dbReference type="PANTHER" id="PTHR43415:SF3">
    <property type="entry name" value="GNAT-FAMILY ACETYLTRANSFERASE"/>
    <property type="match status" value="1"/>
</dbReference>
<dbReference type="Pfam" id="PF13420">
    <property type="entry name" value="Acetyltransf_4"/>
    <property type="match status" value="1"/>
</dbReference>